<comment type="caution">
    <text evidence="3">The sequence shown here is derived from an EMBL/GenBank/DDBJ whole genome shotgun (WGS) entry which is preliminary data.</text>
</comment>
<proteinExistence type="predicted"/>
<feature type="transmembrane region" description="Helical" evidence="2">
    <location>
        <begin position="175"/>
        <end position="196"/>
    </location>
</feature>
<feature type="region of interest" description="Disordered" evidence="1">
    <location>
        <begin position="1"/>
        <end position="22"/>
    </location>
</feature>
<keyword evidence="4" id="KW-1185">Reference proteome</keyword>
<evidence type="ECO:0000313" key="4">
    <source>
        <dbReference type="Proteomes" id="UP000248889"/>
    </source>
</evidence>
<evidence type="ECO:0000256" key="2">
    <source>
        <dbReference type="SAM" id="Phobius"/>
    </source>
</evidence>
<sequence length="200" mass="21496">MITAPAAVSRQEQRQARGPEGNERLTAATGTVLLVLFAVQGLTILSLTRLLTVHFFVGLLLTGPVALKIGSTGYRAYRYYTGAPAYRRQGTPALPLRLLGPMVVLLSTAVLATGITLALLGRSEPASQVLFLHKASFYLWLLAMGLHVLVHLWRLPGLLGSELRRDAVAGRGRRWGLLAAALCTGLLVALAGVHLVNGWR</sequence>
<dbReference type="Proteomes" id="UP000248889">
    <property type="component" value="Unassembled WGS sequence"/>
</dbReference>
<evidence type="ECO:0008006" key="5">
    <source>
        <dbReference type="Google" id="ProtNLM"/>
    </source>
</evidence>
<feature type="transmembrane region" description="Helical" evidence="2">
    <location>
        <begin position="137"/>
        <end position="155"/>
    </location>
</feature>
<name>A0A2X0JAT3_9ACTN</name>
<evidence type="ECO:0000256" key="1">
    <source>
        <dbReference type="SAM" id="MobiDB-lite"/>
    </source>
</evidence>
<protein>
    <recommendedName>
        <fullName evidence="5">DUF4405 domain-containing protein</fullName>
    </recommendedName>
</protein>
<feature type="transmembrane region" description="Helical" evidence="2">
    <location>
        <begin position="53"/>
        <end position="77"/>
    </location>
</feature>
<feature type="transmembrane region" description="Helical" evidence="2">
    <location>
        <begin position="98"/>
        <end position="117"/>
    </location>
</feature>
<dbReference type="EMBL" id="QKYN01000008">
    <property type="protein sequence ID" value="RAG87366.1"/>
    <property type="molecule type" value="Genomic_DNA"/>
</dbReference>
<evidence type="ECO:0000313" key="3">
    <source>
        <dbReference type="EMBL" id="RAG87366.1"/>
    </source>
</evidence>
<keyword evidence="2" id="KW-0812">Transmembrane</keyword>
<gene>
    <name evidence="3" type="ORF">DN069_02290</name>
</gene>
<dbReference type="RefSeq" id="WP_111498978.1">
    <property type="nucleotide sequence ID" value="NZ_QKYN01000008.1"/>
</dbReference>
<feature type="compositionally biased region" description="Basic and acidic residues" evidence="1">
    <location>
        <begin position="11"/>
        <end position="22"/>
    </location>
</feature>
<dbReference type="OrthoDB" id="2376657at2"/>
<keyword evidence="2" id="KW-1133">Transmembrane helix</keyword>
<organism evidence="3 4">
    <name type="scientific">Streptacidiphilus pinicola</name>
    <dbReference type="NCBI Taxonomy" id="2219663"/>
    <lineage>
        <taxon>Bacteria</taxon>
        <taxon>Bacillati</taxon>
        <taxon>Actinomycetota</taxon>
        <taxon>Actinomycetes</taxon>
        <taxon>Kitasatosporales</taxon>
        <taxon>Streptomycetaceae</taxon>
        <taxon>Streptacidiphilus</taxon>
    </lineage>
</organism>
<keyword evidence="2" id="KW-0472">Membrane</keyword>
<dbReference type="AlphaFoldDB" id="A0A2X0JAT3"/>
<accession>A0A2X0JAT3</accession>
<feature type="transmembrane region" description="Helical" evidence="2">
    <location>
        <begin position="25"/>
        <end position="47"/>
    </location>
</feature>
<reference evidence="3 4" key="1">
    <citation type="submission" date="2018-06" db="EMBL/GenBank/DDBJ databases">
        <title>Streptacidiphilus pinicola sp. nov., isolated from pine grove soil.</title>
        <authorList>
            <person name="Roh S.G."/>
            <person name="Park S."/>
            <person name="Kim M.-K."/>
            <person name="Yun B.-R."/>
            <person name="Park J."/>
            <person name="Kim M.J."/>
            <person name="Kim Y.S."/>
            <person name="Kim S.B."/>
        </authorList>
    </citation>
    <scope>NUCLEOTIDE SEQUENCE [LARGE SCALE GENOMIC DNA]</scope>
    <source>
        <strain evidence="3 4">MMS16-CNU450</strain>
    </source>
</reference>